<dbReference type="InterPro" id="IPR007111">
    <property type="entry name" value="NACHT_NTPase"/>
</dbReference>
<sequence>MTEVRGTVRILAGAALTVFVGVAVNQILSEGKFSWTWLYISLGIAVLLFLYSEAFAAPGSGAASAIAPGRRRVYLRQLRASVRNMETVGVATPGQFVLRMRQVYVDVSLVPQALHTAAGEPYLGAVSGSEPVAGPGERRSLESVLRDAERDRVARVLAVVGGPGSGKTTLARNTALSLSGHRRGLHKPMLPVLLYLRDHAAALLADEPPGLEEVAVSAGWLEGKVSASWIERQLDGGGCVVLLDGLDEVAKPTDRTRVVSWIGRQIQRHPRNVYVVTSRPHGYEANPLPGAEVLQVRRFTAEQISRFLHQWSYATERRAREGTEHEVRAVARRTAEDLLVRIRDQPALYDLAANPLLLTMTANVHRYRGQLPGSRAELYAEMCDVLLHRRSEARGMRDATGLSGPHKQHIVQHLALAMMKARTRDCSVSDAATAIQHPLQEVPGDVAPETFLEEARKSGLLVEREHGTYGFAHLTLQEYLAAAQLGTPHADTRLLTTNVHDPWWRETILLWAAGNDATAIITACLNLDTVAALALAFDCADQARTVAPDTRSLLDSVLEPVGPGQNSTRRRLLAGIQATRTLRETIPLSDTTALCARPIPANLYHQFIQEELAEGRHYPYTARPTRTPEGSSPAMGMYAQDAERFIDWLNNITSDTAYRLPTPAELSDPAAAMATDLTLHIVWANDGTRTIPHQPSGAPWRFTFPVGGPQPTPATDRKDLSAYLWFLTTPPAQRVRVEIRARGIAAALKHPPAFRSDSSLAPLELVLHLTVAFHLVRLGTLDVSRYELDRDSYRLHRLAGALSNDQILDLDARYEVQLEHTLRAALHTAREVRGRDHRLDSVLDDVSHAHTATVSANNFNVPADRRRDALAVPLARALAHVLDARYTLDLDQGLDLGLNRDRGVTPLIARHSRDRALVHALDLELGRHLSLGPPDIDQAAGDADREHEAELFLSLDRALDLALGSQNRAQTAALAAFVPLLNIWNPTANEETSLLDDFDDLLKRAGATSPAAEQWAPGDPITTLRRAQSLLQVGRTGPAPPLFDQAQHLVDRALELVTAMRDRRLPSDAHVLACIRTAVLVAAEVLRQLRRSGQASGAEDLLLMTWRHLISPMPSNQVMLVIRTHQ</sequence>
<keyword evidence="1" id="KW-1133">Transmembrane helix</keyword>
<gene>
    <name evidence="3" type="ORF">OHB35_51375</name>
</gene>
<feature type="domain" description="NACHT" evidence="2">
    <location>
        <begin position="155"/>
        <end position="280"/>
    </location>
</feature>
<evidence type="ECO:0000256" key="1">
    <source>
        <dbReference type="SAM" id="Phobius"/>
    </source>
</evidence>
<accession>A0ABZ1HUQ5</accession>
<reference evidence="3 4" key="1">
    <citation type="submission" date="2022-10" db="EMBL/GenBank/DDBJ databases">
        <title>The complete genomes of actinobacterial strains from the NBC collection.</title>
        <authorList>
            <person name="Joergensen T.S."/>
            <person name="Alvarez Arevalo M."/>
            <person name="Sterndorff E.B."/>
            <person name="Faurdal D."/>
            <person name="Vuksanovic O."/>
            <person name="Mourched A.-S."/>
            <person name="Charusanti P."/>
            <person name="Shaw S."/>
            <person name="Blin K."/>
            <person name="Weber T."/>
        </authorList>
    </citation>
    <scope>NUCLEOTIDE SEQUENCE [LARGE SCALE GENOMIC DNA]</scope>
    <source>
        <strain evidence="3 4">NBC 01752</strain>
    </source>
</reference>
<evidence type="ECO:0000259" key="2">
    <source>
        <dbReference type="PROSITE" id="PS50837"/>
    </source>
</evidence>
<keyword evidence="4" id="KW-1185">Reference proteome</keyword>
<dbReference type="Proteomes" id="UP001340816">
    <property type="component" value="Chromosome"/>
</dbReference>
<dbReference type="InterPro" id="IPR027417">
    <property type="entry name" value="P-loop_NTPase"/>
</dbReference>
<organism evidence="3 4">
    <name type="scientific">Streptomyces phaeochromogenes</name>
    <dbReference type="NCBI Taxonomy" id="1923"/>
    <lineage>
        <taxon>Bacteria</taxon>
        <taxon>Bacillati</taxon>
        <taxon>Actinomycetota</taxon>
        <taxon>Actinomycetes</taxon>
        <taxon>Kitasatosporales</taxon>
        <taxon>Streptomycetaceae</taxon>
        <taxon>Streptomyces</taxon>
        <taxon>Streptomyces phaeochromogenes group</taxon>
    </lineage>
</organism>
<dbReference type="PANTHER" id="PTHR46844">
    <property type="entry name" value="SLR5058 PROTEIN"/>
    <property type="match status" value="1"/>
</dbReference>
<dbReference type="EMBL" id="CP109135">
    <property type="protein sequence ID" value="WSD20980.1"/>
    <property type="molecule type" value="Genomic_DNA"/>
</dbReference>
<name>A0ABZ1HUQ5_STRPH</name>
<dbReference type="SUPFAM" id="SSF52540">
    <property type="entry name" value="P-loop containing nucleoside triphosphate hydrolases"/>
    <property type="match status" value="1"/>
</dbReference>
<keyword evidence="1" id="KW-0472">Membrane</keyword>
<dbReference type="RefSeq" id="WP_326762545.1">
    <property type="nucleotide sequence ID" value="NZ_CP109135.1"/>
</dbReference>
<dbReference type="Gene3D" id="3.40.50.300">
    <property type="entry name" value="P-loop containing nucleotide triphosphate hydrolases"/>
    <property type="match status" value="1"/>
</dbReference>
<dbReference type="PROSITE" id="PS50837">
    <property type="entry name" value="NACHT"/>
    <property type="match status" value="1"/>
</dbReference>
<dbReference type="Pfam" id="PF05729">
    <property type="entry name" value="NACHT"/>
    <property type="match status" value="1"/>
</dbReference>
<proteinExistence type="predicted"/>
<feature type="transmembrane region" description="Helical" evidence="1">
    <location>
        <begin position="6"/>
        <end position="28"/>
    </location>
</feature>
<evidence type="ECO:0000313" key="3">
    <source>
        <dbReference type="EMBL" id="WSD20980.1"/>
    </source>
</evidence>
<feature type="transmembrane region" description="Helical" evidence="1">
    <location>
        <begin position="35"/>
        <end position="52"/>
    </location>
</feature>
<evidence type="ECO:0000313" key="4">
    <source>
        <dbReference type="Proteomes" id="UP001340816"/>
    </source>
</evidence>
<dbReference type="PANTHER" id="PTHR46844:SF1">
    <property type="entry name" value="SLR5058 PROTEIN"/>
    <property type="match status" value="1"/>
</dbReference>
<protein>
    <submittedName>
        <fullName evidence="3">NACHT domain-containing protein</fullName>
    </submittedName>
</protein>
<keyword evidence="1" id="KW-0812">Transmembrane</keyword>